<name>A0A1B1Z804_9BACL</name>
<dbReference type="KEGG" id="far:ABE41_016110"/>
<sequence>MTTKAAIAEFYAVKKKILAGKRKMIAKRKMMIERNMIAKKNHLLNAVRKSPLLAHTFFGVNKNLHLLVHGARKIFVRKRKKAKKTEIVKI</sequence>
<protein>
    <submittedName>
        <fullName evidence="1">Uncharacterized protein</fullName>
    </submittedName>
</protein>
<reference evidence="1 2" key="1">
    <citation type="submission" date="2016-08" db="EMBL/GenBank/DDBJ databases">
        <title>Complete genome sequence of Fictibacillus arsenicus G25-54, a strain with toxicity to nematodes and a potential arsenic-resistance activity.</title>
        <authorList>
            <person name="Zheng Z."/>
        </authorList>
    </citation>
    <scope>NUCLEOTIDE SEQUENCE [LARGE SCALE GENOMIC DNA]</scope>
    <source>
        <strain evidence="1 2">G25-54</strain>
    </source>
</reference>
<evidence type="ECO:0000313" key="1">
    <source>
        <dbReference type="EMBL" id="ANX13536.1"/>
    </source>
</evidence>
<organism evidence="1 2">
    <name type="scientific">Fictibacillus arsenicus</name>
    <dbReference type="NCBI Taxonomy" id="255247"/>
    <lineage>
        <taxon>Bacteria</taxon>
        <taxon>Bacillati</taxon>
        <taxon>Bacillota</taxon>
        <taxon>Bacilli</taxon>
        <taxon>Bacillales</taxon>
        <taxon>Fictibacillaceae</taxon>
        <taxon>Fictibacillus</taxon>
    </lineage>
</organism>
<keyword evidence="2" id="KW-1185">Reference proteome</keyword>
<evidence type="ECO:0000313" key="2">
    <source>
        <dbReference type="Proteomes" id="UP000077412"/>
    </source>
</evidence>
<proteinExistence type="predicted"/>
<dbReference type="Proteomes" id="UP000077412">
    <property type="component" value="Chromosome"/>
</dbReference>
<dbReference type="EMBL" id="CP016761">
    <property type="protein sequence ID" value="ANX13536.1"/>
    <property type="molecule type" value="Genomic_DNA"/>
</dbReference>
<dbReference type="AlphaFoldDB" id="A0A1B1Z804"/>
<accession>A0A1B1Z804</accession>
<gene>
    <name evidence="1" type="ORF">ABE41_016110</name>
</gene>